<feature type="coiled-coil region" evidence="10">
    <location>
        <begin position="191"/>
        <end position="245"/>
    </location>
</feature>
<comment type="similarity">
    <text evidence="2 9">Belongs to the RecN family.</text>
</comment>
<dbReference type="RefSeq" id="WP_279296156.1">
    <property type="nucleotide sequence ID" value="NZ_JAOTIF010000002.1"/>
</dbReference>
<evidence type="ECO:0000256" key="3">
    <source>
        <dbReference type="ARBA" id="ARBA00021315"/>
    </source>
</evidence>
<dbReference type="PIRSF" id="PIRSF003128">
    <property type="entry name" value="RecN"/>
    <property type="match status" value="1"/>
</dbReference>
<dbReference type="Gene3D" id="3.40.50.300">
    <property type="entry name" value="P-loop containing nucleotide triphosphate hydrolases"/>
    <property type="match status" value="2"/>
</dbReference>
<comment type="caution">
    <text evidence="13">The sequence shown here is derived from an EMBL/GenBank/DDBJ whole genome shotgun (WGS) entry which is preliminary data.</text>
</comment>
<dbReference type="AlphaFoldDB" id="A0A9X2XUH1"/>
<dbReference type="CDD" id="cd03241">
    <property type="entry name" value="ABC_RecN"/>
    <property type="match status" value="2"/>
</dbReference>
<evidence type="ECO:0000256" key="10">
    <source>
        <dbReference type="SAM" id="Coils"/>
    </source>
</evidence>
<dbReference type="GO" id="GO:0005524">
    <property type="term" value="F:ATP binding"/>
    <property type="evidence" value="ECO:0007669"/>
    <property type="project" value="UniProtKB-KW"/>
</dbReference>
<dbReference type="GO" id="GO:0006310">
    <property type="term" value="P:DNA recombination"/>
    <property type="evidence" value="ECO:0007669"/>
    <property type="project" value="InterPro"/>
</dbReference>
<dbReference type="GO" id="GO:0043590">
    <property type="term" value="C:bacterial nucleoid"/>
    <property type="evidence" value="ECO:0007669"/>
    <property type="project" value="TreeGrafter"/>
</dbReference>
<proteinExistence type="inferred from homology"/>
<evidence type="ECO:0000256" key="1">
    <source>
        <dbReference type="ARBA" id="ARBA00003618"/>
    </source>
</evidence>
<name>A0A9X2XUH1_9BACT</name>
<evidence type="ECO:0000256" key="8">
    <source>
        <dbReference type="ARBA" id="ARBA00033408"/>
    </source>
</evidence>
<keyword evidence="7 9" id="KW-0234">DNA repair</keyword>
<dbReference type="EMBL" id="JAOTIF010000002">
    <property type="protein sequence ID" value="MCU7548712.1"/>
    <property type="molecule type" value="Genomic_DNA"/>
</dbReference>
<reference evidence="13" key="1">
    <citation type="submission" date="2022-09" db="EMBL/GenBank/DDBJ databases">
        <authorList>
            <person name="Yuan C."/>
            <person name="Ke Z."/>
        </authorList>
    </citation>
    <scope>NUCLEOTIDE SEQUENCE</scope>
    <source>
        <strain evidence="13">LB-8</strain>
    </source>
</reference>
<evidence type="ECO:0000256" key="4">
    <source>
        <dbReference type="ARBA" id="ARBA00022741"/>
    </source>
</evidence>
<keyword evidence="4" id="KW-0547">Nucleotide-binding</keyword>
<evidence type="ECO:0000259" key="12">
    <source>
        <dbReference type="Pfam" id="PF02463"/>
    </source>
</evidence>
<dbReference type="GO" id="GO:0006281">
    <property type="term" value="P:DNA repair"/>
    <property type="evidence" value="ECO:0007669"/>
    <property type="project" value="UniProtKB-KW"/>
</dbReference>
<reference evidence="13" key="2">
    <citation type="submission" date="2023-04" db="EMBL/GenBank/DDBJ databases">
        <title>Paracnuella aquatica gen. nov., sp. nov., a member of the family Chitinophagaceae isolated from a hot spring.</title>
        <authorList>
            <person name="Wang C."/>
        </authorList>
    </citation>
    <scope>NUCLEOTIDE SEQUENCE</scope>
    <source>
        <strain evidence="13">LB-8</strain>
    </source>
</reference>
<evidence type="ECO:0000313" key="13">
    <source>
        <dbReference type="EMBL" id="MCU7548712.1"/>
    </source>
</evidence>
<dbReference type="InterPro" id="IPR027417">
    <property type="entry name" value="P-loop_NTPase"/>
</dbReference>
<dbReference type="GO" id="GO:0009432">
    <property type="term" value="P:SOS response"/>
    <property type="evidence" value="ECO:0007669"/>
    <property type="project" value="TreeGrafter"/>
</dbReference>
<evidence type="ECO:0000256" key="2">
    <source>
        <dbReference type="ARBA" id="ARBA00009441"/>
    </source>
</evidence>
<keyword evidence="6" id="KW-0067">ATP-binding</keyword>
<feature type="domain" description="RecF/RecN/SMC N-terminal" evidence="12">
    <location>
        <begin position="25"/>
        <end position="531"/>
    </location>
</feature>
<evidence type="ECO:0000256" key="7">
    <source>
        <dbReference type="ARBA" id="ARBA00023204"/>
    </source>
</evidence>
<feature type="transmembrane region" description="Helical" evidence="11">
    <location>
        <begin position="6"/>
        <end position="24"/>
    </location>
</feature>
<dbReference type="InterPro" id="IPR004604">
    <property type="entry name" value="DNA_recomb/repair_RecN"/>
</dbReference>
<keyword evidence="14" id="KW-1185">Reference proteome</keyword>
<evidence type="ECO:0000256" key="11">
    <source>
        <dbReference type="SAM" id="Phobius"/>
    </source>
</evidence>
<keyword evidence="10" id="KW-0175">Coiled coil</keyword>
<protein>
    <recommendedName>
        <fullName evidence="3 9">DNA repair protein RecN</fullName>
    </recommendedName>
    <alternativeName>
        <fullName evidence="8 9">Recombination protein N</fullName>
    </alternativeName>
</protein>
<evidence type="ECO:0000256" key="5">
    <source>
        <dbReference type="ARBA" id="ARBA00022763"/>
    </source>
</evidence>
<feature type="coiled-coil region" evidence="10">
    <location>
        <begin position="354"/>
        <end position="388"/>
    </location>
</feature>
<organism evidence="13 14">
    <name type="scientific">Paraflavisolibacter caeni</name>
    <dbReference type="NCBI Taxonomy" id="2982496"/>
    <lineage>
        <taxon>Bacteria</taxon>
        <taxon>Pseudomonadati</taxon>
        <taxon>Bacteroidota</taxon>
        <taxon>Chitinophagia</taxon>
        <taxon>Chitinophagales</taxon>
        <taxon>Chitinophagaceae</taxon>
        <taxon>Paraflavisolibacter</taxon>
    </lineage>
</organism>
<dbReference type="PANTHER" id="PTHR11059:SF0">
    <property type="entry name" value="DNA REPAIR PROTEIN RECN"/>
    <property type="match status" value="1"/>
</dbReference>
<evidence type="ECO:0000256" key="9">
    <source>
        <dbReference type="PIRNR" id="PIRNR003128"/>
    </source>
</evidence>
<dbReference type="Proteomes" id="UP001155483">
    <property type="component" value="Unassembled WGS sequence"/>
</dbReference>
<accession>A0A9X2XUH1</accession>
<keyword evidence="5 9" id="KW-0227">DNA damage</keyword>
<keyword evidence="11" id="KW-0472">Membrane</keyword>
<keyword evidence="11" id="KW-1133">Transmembrane helix</keyword>
<gene>
    <name evidence="13" type="primary">recN</name>
    <name evidence="13" type="ORF">OCK74_06260</name>
</gene>
<comment type="function">
    <text evidence="1 9">May be involved in recombinational repair of damaged DNA.</text>
</comment>
<sequence>METSAFAGVFLFRTTGIALFWWPIMLSKLSIQNYAIIHELEIDFSAQLNILTGETGAGKSIIIGALGLILGQRAESSVLLNKEKKCVIEGIFRNEQVHAQVIEFLKSNELDINDEVVVRREIAPSGKSRAFINDTPVNLGQLNQLSNLLVDLHQQFDTLEIGESDFQREVLDALAGNASLLKQYRQIFNQLQSSKTNLETLKHQKEQFDKEFDYNQFQFNELDEAGLQENELEETETELKLLSNAEGIKKALAKTYYELEESEQPVTRQLKSLCSQLQAFASLHPHLPELVKRIESAYIELQDIAEETDRLHNDINYDAQTIDKMNERLSLGYKLLKKHGVKTTNELLVIRDELQQKLQAVLNIDEEIKQAEIKYVQLLQEAESIAAKISEARKGQVKPLEQKVDAMLRQVGMPNARLKVEVGKGTLNATGFDNVEFLFDANRSNQFQPLRKVASGGELSRLMLCIKSLVAQSIDLPTLIFDEIDTGISGEAAKQVGIIMKQLATARQVICITHQPQIAGKADAHFFVFKNVRNNAITTGVRRLNTDERINAIAQMLSGEKPTAAALENAKEMVLQ</sequence>
<dbReference type="NCBIfam" id="TIGR00634">
    <property type="entry name" value="recN"/>
    <property type="match status" value="1"/>
</dbReference>
<evidence type="ECO:0000256" key="6">
    <source>
        <dbReference type="ARBA" id="ARBA00022840"/>
    </source>
</evidence>
<dbReference type="PANTHER" id="PTHR11059">
    <property type="entry name" value="DNA REPAIR PROTEIN RECN"/>
    <property type="match status" value="1"/>
</dbReference>
<keyword evidence="11" id="KW-0812">Transmembrane</keyword>
<dbReference type="SUPFAM" id="SSF52540">
    <property type="entry name" value="P-loop containing nucleoside triphosphate hydrolases"/>
    <property type="match status" value="2"/>
</dbReference>
<dbReference type="InterPro" id="IPR003395">
    <property type="entry name" value="RecF/RecN/SMC_N"/>
</dbReference>
<evidence type="ECO:0000313" key="14">
    <source>
        <dbReference type="Proteomes" id="UP001155483"/>
    </source>
</evidence>
<dbReference type="Pfam" id="PF02463">
    <property type="entry name" value="SMC_N"/>
    <property type="match status" value="1"/>
</dbReference>